<organism evidence="1 2">
    <name type="scientific">Entomophthora muscae</name>
    <dbReference type="NCBI Taxonomy" id="34485"/>
    <lineage>
        <taxon>Eukaryota</taxon>
        <taxon>Fungi</taxon>
        <taxon>Fungi incertae sedis</taxon>
        <taxon>Zoopagomycota</taxon>
        <taxon>Entomophthoromycotina</taxon>
        <taxon>Entomophthoromycetes</taxon>
        <taxon>Entomophthorales</taxon>
        <taxon>Entomophthoraceae</taxon>
        <taxon>Entomophthora</taxon>
    </lineage>
</organism>
<sequence length="238" mass="27421">MNHPWSRQANFKSLWGKHVAIVALKPHIKLKFLESLDNKHIVIANAIDTKTNQKLRVIRVYILPQFDKCNSQWDALHKIKMTPNTVIAGDFNTWTDKLRDTFPIRERTHRKAATMLSFMSQKGLMFTLDEEDDGPASLTRWAFDIDDTPVKGSRLDYILIVGALADITSRSMVITSSVSDHMIVVVRIAKPEKQIRHKWSIMPATLRNIEWVRLMGKILPPQIEDLKKYIKNPILDGQ</sequence>
<proteinExistence type="predicted"/>
<reference evidence="1" key="1">
    <citation type="submission" date="2022-04" db="EMBL/GenBank/DDBJ databases">
        <title>Genome of the entomopathogenic fungus Entomophthora muscae.</title>
        <authorList>
            <person name="Elya C."/>
            <person name="Lovett B.R."/>
            <person name="Lee E."/>
            <person name="Macias A.M."/>
            <person name="Hajek A.E."/>
            <person name="De Bivort B.L."/>
            <person name="Kasson M.T."/>
            <person name="De Fine Licht H.H."/>
            <person name="Stajich J.E."/>
        </authorList>
    </citation>
    <scope>NUCLEOTIDE SEQUENCE</scope>
    <source>
        <strain evidence="1">Berkeley</strain>
    </source>
</reference>
<name>A0ACC2UIU8_9FUNG</name>
<comment type="caution">
    <text evidence="1">The sequence shown here is derived from an EMBL/GenBank/DDBJ whole genome shotgun (WGS) entry which is preliminary data.</text>
</comment>
<keyword evidence="2" id="KW-1185">Reference proteome</keyword>
<evidence type="ECO:0000313" key="2">
    <source>
        <dbReference type="Proteomes" id="UP001165960"/>
    </source>
</evidence>
<gene>
    <name evidence="1" type="ORF">DSO57_1000987</name>
</gene>
<evidence type="ECO:0000313" key="1">
    <source>
        <dbReference type="EMBL" id="KAJ9086729.1"/>
    </source>
</evidence>
<dbReference type="Proteomes" id="UP001165960">
    <property type="component" value="Unassembled WGS sequence"/>
</dbReference>
<dbReference type="EMBL" id="QTSX02000712">
    <property type="protein sequence ID" value="KAJ9086729.1"/>
    <property type="molecule type" value="Genomic_DNA"/>
</dbReference>
<protein>
    <submittedName>
        <fullName evidence="1">Uncharacterized protein</fullName>
    </submittedName>
</protein>
<accession>A0ACC2UIU8</accession>